<evidence type="ECO:0000313" key="3">
    <source>
        <dbReference type="Proteomes" id="UP001153148"/>
    </source>
</evidence>
<keyword evidence="3" id="KW-1185">Reference proteome</keyword>
<proteinExistence type="predicted"/>
<dbReference type="SUPFAM" id="SSF50978">
    <property type="entry name" value="WD40 repeat-like"/>
    <property type="match status" value="1"/>
</dbReference>
<dbReference type="Gene3D" id="2.130.10.10">
    <property type="entry name" value="YVTN repeat-like/Quinoprotein amine dehydrogenase"/>
    <property type="match status" value="1"/>
</dbReference>
<reference evidence="2" key="1">
    <citation type="submission" date="2021-03" db="EMBL/GenBank/DDBJ databases">
        <authorList>
            <person name="Tran Van P."/>
        </authorList>
    </citation>
    <scope>NUCLEOTIDE SEQUENCE</scope>
</reference>
<dbReference type="EMBL" id="CAJPIN010011363">
    <property type="protein sequence ID" value="CAG2060089.1"/>
    <property type="molecule type" value="Genomic_DNA"/>
</dbReference>
<organism evidence="2 3">
    <name type="scientific">Timema podura</name>
    <name type="common">Walking stick</name>
    <dbReference type="NCBI Taxonomy" id="61482"/>
    <lineage>
        <taxon>Eukaryota</taxon>
        <taxon>Metazoa</taxon>
        <taxon>Ecdysozoa</taxon>
        <taxon>Arthropoda</taxon>
        <taxon>Hexapoda</taxon>
        <taxon>Insecta</taxon>
        <taxon>Pterygota</taxon>
        <taxon>Neoptera</taxon>
        <taxon>Polyneoptera</taxon>
        <taxon>Phasmatodea</taxon>
        <taxon>Timematodea</taxon>
        <taxon>Timematoidea</taxon>
        <taxon>Timematidae</taxon>
        <taxon>Timema</taxon>
    </lineage>
</organism>
<name>A0ABN7P3S3_TIMPD</name>
<sequence>MPNAKRNTNIHSQLHVGKNGCAILRQHGRFISAGDPLGRIDLRDPNTLRVEHTLEAHSGSLSDFDVHGNLLVTCGFSNSFFMFYKLCTVTM</sequence>
<feature type="domain" description="PAN2-PAN3 deadenylation complex catalytic subunit PAN2 N-terminal" evidence="1">
    <location>
        <begin position="14"/>
        <end position="79"/>
    </location>
</feature>
<dbReference type="PANTHER" id="PTHR15728:SF0">
    <property type="entry name" value="PAN2-PAN3 DEADENYLATION COMPLEX CATALYTIC SUBUNIT PAN2"/>
    <property type="match status" value="1"/>
</dbReference>
<dbReference type="PANTHER" id="PTHR15728">
    <property type="entry name" value="DEADENYLATION COMPLEX CATALYTIC SUBUNIT PAN2"/>
    <property type="match status" value="1"/>
</dbReference>
<dbReference type="Proteomes" id="UP001153148">
    <property type="component" value="Unassembled WGS sequence"/>
</dbReference>
<accession>A0ABN7P3S3</accession>
<dbReference type="InterPro" id="IPR015943">
    <property type="entry name" value="WD40/YVTN_repeat-like_dom_sf"/>
</dbReference>
<protein>
    <recommendedName>
        <fullName evidence="1">PAN2-PAN3 deadenylation complex catalytic subunit PAN2 N-terminal domain-containing protein</fullName>
    </recommendedName>
</protein>
<dbReference type="InterPro" id="IPR048841">
    <property type="entry name" value="PAN2_N"/>
</dbReference>
<gene>
    <name evidence="2" type="ORF">TPAB3V08_LOCUS7047</name>
</gene>
<dbReference type="Pfam" id="PF20770">
    <property type="entry name" value="PAN2_N"/>
    <property type="match status" value="1"/>
</dbReference>
<evidence type="ECO:0000313" key="2">
    <source>
        <dbReference type="EMBL" id="CAG2060089.1"/>
    </source>
</evidence>
<dbReference type="InterPro" id="IPR036322">
    <property type="entry name" value="WD40_repeat_dom_sf"/>
</dbReference>
<dbReference type="InterPro" id="IPR050785">
    <property type="entry name" value="PAN2-PAN3_catalytic_subunit"/>
</dbReference>
<comment type="caution">
    <text evidence="2">The sequence shown here is derived from an EMBL/GenBank/DDBJ whole genome shotgun (WGS) entry which is preliminary data.</text>
</comment>
<feature type="non-terminal residue" evidence="2">
    <location>
        <position position="91"/>
    </location>
</feature>
<evidence type="ECO:0000259" key="1">
    <source>
        <dbReference type="Pfam" id="PF20770"/>
    </source>
</evidence>